<dbReference type="PANTHER" id="PTHR42794:SF2">
    <property type="entry name" value="ABC TRANSPORTER ATP-BINDING PROTEIN"/>
    <property type="match status" value="1"/>
</dbReference>
<reference evidence="5" key="1">
    <citation type="journal article" date="2021" name="PeerJ">
        <title>Extensive microbial diversity within the chicken gut microbiome revealed by metagenomics and culture.</title>
        <authorList>
            <person name="Gilroy R."/>
            <person name="Ravi A."/>
            <person name="Getino M."/>
            <person name="Pursley I."/>
            <person name="Horton D.L."/>
            <person name="Alikhan N.F."/>
            <person name="Baker D."/>
            <person name="Gharbi K."/>
            <person name="Hall N."/>
            <person name="Watson M."/>
            <person name="Adriaenssens E.M."/>
            <person name="Foster-Nyarko E."/>
            <person name="Jarju S."/>
            <person name="Secka A."/>
            <person name="Antonio M."/>
            <person name="Oren A."/>
            <person name="Chaudhuri R.R."/>
            <person name="La Ragione R."/>
            <person name="Hildebrand F."/>
            <person name="Pallen M.J."/>
        </authorList>
    </citation>
    <scope>NUCLEOTIDE SEQUENCE</scope>
    <source>
        <strain evidence="5">ChiHjej10B9-743</strain>
    </source>
</reference>
<dbReference type="Pfam" id="PF00005">
    <property type="entry name" value="ABC_tran"/>
    <property type="match status" value="1"/>
</dbReference>
<dbReference type="InterPro" id="IPR003593">
    <property type="entry name" value="AAA+_ATPase"/>
</dbReference>
<evidence type="ECO:0000259" key="4">
    <source>
        <dbReference type="PROSITE" id="PS50893"/>
    </source>
</evidence>
<dbReference type="Proteomes" id="UP000824133">
    <property type="component" value="Unassembled WGS sequence"/>
</dbReference>
<dbReference type="GO" id="GO:0016887">
    <property type="term" value="F:ATP hydrolysis activity"/>
    <property type="evidence" value="ECO:0007669"/>
    <property type="project" value="InterPro"/>
</dbReference>
<gene>
    <name evidence="5" type="ORF">IAA42_02885</name>
</gene>
<accession>A0A9D1ZAQ8</accession>
<feature type="domain" description="ABC transporter" evidence="4">
    <location>
        <begin position="8"/>
        <end position="244"/>
    </location>
</feature>
<dbReference type="CDD" id="cd03214">
    <property type="entry name" value="ABC_Iron-Siderophores_B12_Hemin"/>
    <property type="match status" value="1"/>
</dbReference>
<dbReference type="GO" id="GO:0005524">
    <property type="term" value="F:ATP binding"/>
    <property type="evidence" value="ECO:0007669"/>
    <property type="project" value="UniProtKB-KW"/>
</dbReference>
<proteinExistence type="predicted"/>
<protein>
    <submittedName>
        <fullName evidence="5">ABC transporter ATP-binding protein</fullName>
    </submittedName>
</protein>
<evidence type="ECO:0000256" key="2">
    <source>
        <dbReference type="ARBA" id="ARBA00022741"/>
    </source>
</evidence>
<organism evidence="5 6">
    <name type="scientific">Candidatus Olsenella excrementavium</name>
    <dbReference type="NCBI Taxonomy" id="2838709"/>
    <lineage>
        <taxon>Bacteria</taxon>
        <taxon>Bacillati</taxon>
        <taxon>Actinomycetota</taxon>
        <taxon>Coriobacteriia</taxon>
        <taxon>Coriobacteriales</taxon>
        <taxon>Atopobiaceae</taxon>
        <taxon>Olsenella</taxon>
    </lineage>
</organism>
<dbReference type="PANTHER" id="PTHR42794">
    <property type="entry name" value="HEMIN IMPORT ATP-BINDING PROTEIN HMUV"/>
    <property type="match status" value="1"/>
</dbReference>
<keyword evidence="1" id="KW-0813">Transport</keyword>
<evidence type="ECO:0000313" key="5">
    <source>
        <dbReference type="EMBL" id="HIY79359.1"/>
    </source>
</evidence>
<dbReference type="SUPFAM" id="SSF52540">
    <property type="entry name" value="P-loop containing nucleoside triphosphate hydrolases"/>
    <property type="match status" value="1"/>
</dbReference>
<dbReference type="FunFam" id="3.40.50.300:FF:000134">
    <property type="entry name" value="Iron-enterobactin ABC transporter ATP-binding protein"/>
    <property type="match status" value="1"/>
</dbReference>
<keyword evidence="3 5" id="KW-0067">ATP-binding</keyword>
<dbReference type="AlphaFoldDB" id="A0A9D1ZAQ8"/>
<dbReference type="InterPro" id="IPR027417">
    <property type="entry name" value="P-loop_NTPase"/>
</dbReference>
<sequence length="374" mass="39775">MIEGSNMLELRGLNVGHGARALVRDICLAVRPGQVVALIGPNGSGKTTILRTVAGQLRALGGTVELLGRELGDVPATERARTMAVMLTGRPQTELLTCRDVVEAGRYPFTGRLGVLGEKDDEAVTAAMEATGVLPLASRDFAHVSDGQRQRVLLARALCQEPQVLLLDEPTSYLDIRSQLDVLCLLRHEARVRGIAVVASLHEVDLAQKAADHVVCIKDGRVAFQGTPDEVFTAERISKLYDLASGAYDPSFGSLELARPEGEPEVFVIAGGGAGAATFRRLAREGMPFATGVLHEHDADGLLAHSLASRAIFERDFEPVSPGAVARAREDLLACREVICCVDAFGTGNARNAELLDAARAAGIPVRHAGPSRD</sequence>
<evidence type="ECO:0000256" key="1">
    <source>
        <dbReference type="ARBA" id="ARBA00022448"/>
    </source>
</evidence>
<dbReference type="EMBL" id="DXCP01000021">
    <property type="protein sequence ID" value="HIY79359.1"/>
    <property type="molecule type" value="Genomic_DNA"/>
</dbReference>
<dbReference type="SMART" id="SM00382">
    <property type="entry name" value="AAA"/>
    <property type="match status" value="1"/>
</dbReference>
<evidence type="ECO:0000313" key="6">
    <source>
        <dbReference type="Proteomes" id="UP000824133"/>
    </source>
</evidence>
<comment type="caution">
    <text evidence="5">The sequence shown here is derived from an EMBL/GenBank/DDBJ whole genome shotgun (WGS) entry which is preliminary data.</text>
</comment>
<evidence type="ECO:0000256" key="3">
    <source>
        <dbReference type="ARBA" id="ARBA00022840"/>
    </source>
</evidence>
<dbReference type="PROSITE" id="PS50893">
    <property type="entry name" value="ABC_TRANSPORTER_2"/>
    <property type="match status" value="1"/>
</dbReference>
<dbReference type="Gene3D" id="3.40.50.300">
    <property type="entry name" value="P-loop containing nucleotide triphosphate hydrolases"/>
    <property type="match status" value="1"/>
</dbReference>
<keyword evidence="2" id="KW-0547">Nucleotide-binding</keyword>
<name>A0A9D1ZAQ8_9ACTN</name>
<reference evidence="5" key="2">
    <citation type="submission" date="2021-04" db="EMBL/GenBank/DDBJ databases">
        <authorList>
            <person name="Gilroy R."/>
        </authorList>
    </citation>
    <scope>NUCLEOTIDE SEQUENCE</scope>
    <source>
        <strain evidence="5">ChiHjej10B9-743</strain>
    </source>
</reference>
<dbReference type="InterPro" id="IPR003439">
    <property type="entry name" value="ABC_transporter-like_ATP-bd"/>
</dbReference>